<dbReference type="Pfam" id="PF19516">
    <property type="entry name" value="DUF6049"/>
    <property type="match status" value="1"/>
</dbReference>
<feature type="region of interest" description="Disordered" evidence="1">
    <location>
        <begin position="307"/>
        <end position="332"/>
    </location>
</feature>
<reference evidence="3 4" key="1">
    <citation type="submission" date="2020-05" db="EMBL/GenBank/DDBJ databases">
        <title>Strain PA2F3 complete genome.</title>
        <authorList>
            <person name="Kim Y.-S."/>
            <person name="Kim S.-J."/>
            <person name="Jung H.-k."/>
            <person name="Kim S.-E."/>
            <person name="Kim K.-H."/>
        </authorList>
    </citation>
    <scope>NUCLEOTIDE SEQUENCE [LARGE SCALE GENOMIC DNA]</scope>
    <source>
        <strain evidence="3 4">PA2F3</strain>
    </source>
</reference>
<feature type="region of interest" description="Disordered" evidence="1">
    <location>
        <begin position="705"/>
        <end position="742"/>
    </location>
</feature>
<organism evidence="3 4">
    <name type="scientific">Microbacterium hominis</name>
    <dbReference type="NCBI Taxonomy" id="162426"/>
    <lineage>
        <taxon>Bacteria</taxon>
        <taxon>Bacillati</taxon>
        <taxon>Actinomycetota</taxon>
        <taxon>Actinomycetes</taxon>
        <taxon>Micrococcales</taxon>
        <taxon>Microbacteriaceae</taxon>
        <taxon>Microbacterium</taxon>
    </lineage>
</organism>
<dbReference type="AlphaFoldDB" id="A0A7D4TI78"/>
<keyword evidence="2" id="KW-0472">Membrane</keyword>
<keyword evidence="2" id="KW-0812">Transmembrane</keyword>
<evidence type="ECO:0000256" key="1">
    <source>
        <dbReference type="SAM" id="MobiDB-lite"/>
    </source>
</evidence>
<feature type="transmembrane region" description="Helical" evidence="2">
    <location>
        <begin position="676"/>
        <end position="695"/>
    </location>
</feature>
<feature type="compositionally biased region" description="Gly residues" evidence="1">
    <location>
        <begin position="1"/>
        <end position="12"/>
    </location>
</feature>
<evidence type="ECO:0000313" key="4">
    <source>
        <dbReference type="Proteomes" id="UP000502498"/>
    </source>
</evidence>
<name>A0A7D4TI78_9MICO</name>
<gene>
    <name evidence="3" type="ORF">HQM25_17505</name>
</gene>
<dbReference type="InterPro" id="IPR046112">
    <property type="entry name" value="DUF6049"/>
</dbReference>
<proteinExistence type="predicted"/>
<dbReference type="Proteomes" id="UP000502498">
    <property type="component" value="Chromosome"/>
</dbReference>
<dbReference type="EMBL" id="CP054038">
    <property type="protein sequence ID" value="QKJ21320.1"/>
    <property type="molecule type" value="Genomic_DNA"/>
</dbReference>
<protein>
    <recommendedName>
        <fullName evidence="5">2-oxoglutarate dehydrogenase</fullName>
    </recommendedName>
</protein>
<evidence type="ECO:0000256" key="2">
    <source>
        <dbReference type="SAM" id="Phobius"/>
    </source>
</evidence>
<evidence type="ECO:0000313" key="3">
    <source>
        <dbReference type="EMBL" id="QKJ21320.1"/>
    </source>
</evidence>
<evidence type="ECO:0008006" key="5">
    <source>
        <dbReference type="Google" id="ProtNLM"/>
    </source>
</evidence>
<accession>A0A7D4TI78</accession>
<sequence length="742" mass="74655">MLGGPLVGGPLVGGPAARADEVTPSPSPTAPALTGTTTFTLSPVENGVVDAGEALTVSVSVQNGTAATIPALSVDLGLGTTALPDRVALSAWLAGTTTSVTTQPVASATLESIPSGGEQGSGMTVPADDPLLEGLAPGVYPLVASYTSGDDADGDGLGDVVASTSVVIIPDPEATPVGISVVVPLTAGVRSEGLLSAVELAELTAPGGSLSAQVAAVAGTDAVIGIDPAIVASIRVLGDAAPASARAWLARLDDLPNERFSLQFGDADPAVQLEAGATRLLSPSSLAYAMDDADFPVVEETEDAAIGIDPSDDSAEVVPSPSPTGENPDEPVLPTTAELVAIDGARGATYWPTPGAASPEALARLGVLDAGDDRSVTILPSRATAEGASGRTIPAHAVAGDATLLVYDSIVTEALTRAASIDRTPLRGAALTEATAHLVFASAETGGRDLAVAVERGTDRSNVALHSAIIAAEQAPGTVARSLTRALSEPPRSVAIADATAGEERVATAAGFADDESELARFATILTDPALLTGPERAEILQLLSVSWAEEPVLAQAAAAVHRQGTLSTLDSVGLLPVSTFTLLGSDGGLRFWVRNELPYPVNLVLYTTPDDLRLDVQPATEVTATPQSNTRVEVPVQARVGSGEVTLDLQLRSPSSVAIGPAESVQVNVRAEWEAVGLTALGVVVGGLIVLGAARTVLKIRARRTAGATPQREPADPAEAPEVSPSGAAPAGSGDSETEAL</sequence>
<feature type="region of interest" description="Disordered" evidence="1">
    <location>
        <begin position="1"/>
        <end position="33"/>
    </location>
</feature>
<keyword evidence="2" id="KW-1133">Transmembrane helix</keyword>